<dbReference type="PANTHER" id="PTHR35675:SF1">
    <property type="entry name" value="RIKEN CDNA 2810459M11 GENE"/>
    <property type="match status" value="1"/>
</dbReference>
<evidence type="ECO:0000256" key="1">
    <source>
        <dbReference type="SAM" id="MobiDB-lite"/>
    </source>
</evidence>
<dbReference type="PANTHER" id="PTHR35675">
    <property type="entry name" value="HYPOTHETICAL PROTEIN LOC100362216"/>
    <property type="match status" value="1"/>
</dbReference>
<evidence type="ECO:0000313" key="2">
    <source>
        <dbReference type="EMBL" id="KAG8445009.1"/>
    </source>
</evidence>
<proteinExistence type="predicted"/>
<organism evidence="2 3">
    <name type="scientific">Hymenochirus boettgeri</name>
    <name type="common">Congo dwarf clawed frog</name>
    <dbReference type="NCBI Taxonomy" id="247094"/>
    <lineage>
        <taxon>Eukaryota</taxon>
        <taxon>Metazoa</taxon>
        <taxon>Chordata</taxon>
        <taxon>Craniata</taxon>
        <taxon>Vertebrata</taxon>
        <taxon>Euteleostomi</taxon>
        <taxon>Amphibia</taxon>
        <taxon>Batrachia</taxon>
        <taxon>Anura</taxon>
        <taxon>Pipoidea</taxon>
        <taxon>Pipidae</taxon>
        <taxon>Pipinae</taxon>
        <taxon>Hymenochirus</taxon>
    </lineage>
</organism>
<gene>
    <name evidence="2" type="ORF">GDO86_009958</name>
</gene>
<sequence length="285" mass="31628">MARDCTESRFTKLLDRFGGPQSVLIIGELWDRAESREFLGSFLRTVFPNCTGPPRESLPDCGGKKDFDFVQSQLSTGPDEPPSKCKGHRDQDRQVTPCKSSDLVSDRTLLFPLVFFLCRAESLRLRKSRLQLQEILRDLRGRTGWGTAVIGVLVPVSGAGKRVEESESDGHSPDCLVEDVASLLALLHSVFPPGTRGSRWCEVRAAALVPGQDETREHVQLVSCEALLAADVYRHQKPQTLFLCLPWRKSRVKNNSVKKGNFEEGAALTVIKYHNGDCAESTTDS</sequence>
<dbReference type="AlphaFoldDB" id="A0A8T2JIL0"/>
<keyword evidence="3" id="KW-1185">Reference proteome</keyword>
<accession>A0A8T2JIL0</accession>
<comment type="caution">
    <text evidence="2">The sequence shown here is derived from an EMBL/GenBank/DDBJ whole genome shotgun (WGS) entry which is preliminary data.</text>
</comment>
<dbReference type="OrthoDB" id="9909567at2759"/>
<dbReference type="EMBL" id="JAACNH010000004">
    <property type="protein sequence ID" value="KAG8445009.1"/>
    <property type="molecule type" value="Genomic_DNA"/>
</dbReference>
<name>A0A8T2JIL0_9PIPI</name>
<reference evidence="2" key="1">
    <citation type="thesis" date="2020" institute="ProQuest LLC" country="789 East Eisenhower Parkway, Ann Arbor, MI, USA">
        <title>Comparative Genomics and Chromosome Evolution.</title>
        <authorList>
            <person name="Mudd A.B."/>
        </authorList>
    </citation>
    <scope>NUCLEOTIDE SEQUENCE</scope>
    <source>
        <strain evidence="2">Female2</strain>
        <tissue evidence="2">Blood</tissue>
    </source>
</reference>
<feature type="region of interest" description="Disordered" evidence="1">
    <location>
        <begin position="72"/>
        <end position="96"/>
    </location>
</feature>
<evidence type="ECO:0000313" key="3">
    <source>
        <dbReference type="Proteomes" id="UP000812440"/>
    </source>
</evidence>
<protein>
    <submittedName>
        <fullName evidence="2">Uncharacterized protein</fullName>
    </submittedName>
</protein>
<dbReference type="Proteomes" id="UP000812440">
    <property type="component" value="Chromosome 5"/>
</dbReference>